<gene>
    <name evidence="1" type="ordered locus">Cag_0866</name>
</gene>
<dbReference type="EMBL" id="CP000108">
    <property type="protein sequence ID" value="ABB28131.1"/>
    <property type="molecule type" value="Genomic_DNA"/>
</dbReference>
<evidence type="ECO:0000313" key="1">
    <source>
        <dbReference type="EMBL" id="ABB28131.1"/>
    </source>
</evidence>
<dbReference type="AlphaFoldDB" id="Q3AS94"/>
<dbReference type="HOGENOM" id="CLU_2477723_0_0_10"/>
<sequence length="87" mass="9591">MSANLLIIGDTKARALYDVDADALYLPISGRHLESAKALSLPLVMVDDEGIFLAPSHWKRLLPESSSTIDTIERGLLKMGRDARQEL</sequence>
<accession>Q3AS94</accession>
<name>Q3AS94_CHLCH</name>
<protein>
    <submittedName>
        <fullName evidence="1">Uncharacterized protein</fullName>
    </submittedName>
</protein>
<organism evidence="1">
    <name type="scientific">Chlorobium chlorochromatii (strain CaD3)</name>
    <dbReference type="NCBI Taxonomy" id="340177"/>
    <lineage>
        <taxon>Bacteria</taxon>
        <taxon>Pseudomonadati</taxon>
        <taxon>Chlorobiota</taxon>
        <taxon>Chlorobiia</taxon>
        <taxon>Chlorobiales</taxon>
        <taxon>Chlorobiaceae</taxon>
        <taxon>Chlorobium/Pelodictyon group</taxon>
        <taxon>Chlorobium</taxon>
    </lineage>
</organism>
<dbReference type="STRING" id="340177.Cag_0866"/>
<proteinExistence type="predicted"/>
<dbReference type="KEGG" id="cch:Cag_0866"/>
<reference evidence="1" key="1">
    <citation type="submission" date="2005-08" db="EMBL/GenBank/DDBJ databases">
        <title>Complete sequence of Chlorobium chlorochromatii CaD3.</title>
        <authorList>
            <person name="Copeland A."/>
            <person name="Lucas S."/>
            <person name="Lapidus A."/>
            <person name="Barry K."/>
            <person name="Detter J.C."/>
            <person name="Glavina T."/>
            <person name="Hammon N."/>
            <person name="Israni S."/>
            <person name="Pitluck S."/>
            <person name="Bryant D."/>
            <person name="Schmutz J."/>
            <person name="Larimer F."/>
            <person name="Land M."/>
            <person name="Kyrpides N."/>
            <person name="Ivanova N."/>
            <person name="Richardson P."/>
        </authorList>
    </citation>
    <scope>NUCLEOTIDE SEQUENCE [LARGE SCALE GENOMIC DNA]</scope>
    <source>
        <strain evidence="1">CaD3</strain>
    </source>
</reference>